<name>A0A0G0T381_9BACT</name>
<dbReference type="Proteomes" id="UP000034881">
    <property type="component" value="Unassembled WGS sequence"/>
</dbReference>
<comment type="caution">
    <text evidence="2">The sequence shown here is derived from an EMBL/GenBank/DDBJ whole genome shotgun (WGS) entry which is preliminary data.</text>
</comment>
<gene>
    <name evidence="2" type="ORF">UT77_C0009G0033</name>
</gene>
<evidence type="ECO:0000256" key="1">
    <source>
        <dbReference type="SAM" id="MobiDB-lite"/>
    </source>
</evidence>
<proteinExistence type="predicted"/>
<sequence length="485" mass="54290">MPIQELERGYLSTLARSAENKPLQPPESSDYNHNRLVEFTGNLQTSEDLHRAGWDSFAEIKRFIGDINLGLINGLTLQEAVVFSTQIFVDHIRFYDAEFTKQETLLPHHNYFGDWQGEKRWLGNNGRPVVHGVDKTERWGAPWRAAEKTEELLLEAENNSLVISVSAQGPSGYLDENGRDVPHLNTLVLADYKDKEGNLQGATFVTDLTVDQAEQLMANLGAPANFPAKREGKMQRVVNLLENPAVLSLSERYHNPLEFVIDQLVVVRGEGDIRLRQKSGPDETRSIAQIRQLTANAETVLDLNATKYRLIKELQGYILANYQMVGTQAFQQEIVDMAEETVLLFAKDYRKNHKNNPAEGSVVQRPQYISQYAQDDKEIIRLQKGMDKREYFQAEIAFLQSRSGCPSTRNSLAGNSGIAGASVIGESDSMGSLYFPCPVCGAINKRPWEGYVNNCQSCGTDKVSCAPSGAKKEEKKEDYELPKAA</sequence>
<protein>
    <submittedName>
        <fullName evidence="2">Uncharacterized protein</fullName>
    </submittedName>
</protein>
<reference evidence="2 3" key="1">
    <citation type="journal article" date="2015" name="Nature">
        <title>rRNA introns, odd ribosomes, and small enigmatic genomes across a large radiation of phyla.</title>
        <authorList>
            <person name="Brown C.T."/>
            <person name="Hug L.A."/>
            <person name="Thomas B.C."/>
            <person name="Sharon I."/>
            <person name="Castelle C.J."/>
            <person name="Singh A."/>
            <person name="Wilkins M.J."/>
            <person name="Williams K.H."/>
            <person name="Banfield J.F."/>
        </authorList>
    </citation>
    <scope>NUCLEOTIDE SEQUENCE [LARGE SCALE GENOMIC DNA]</scope>
</reference>
<evidence type="ECO:0000313" key="2">
    <source>
        <dbReference type="EMBL" id="KKR41575.1"/>
    </source>
</evidence>
<feature type="compositionally biased region" description="Basic and acidic residues" evidence="1">
    <location>
        <begin position="470"/>
        <end position="485"/>
    </location>
</feature>
<feature type="region of interest" description="Disordered" evidence="1">
    <location>
        <begin position="464"/>
        <end position="485"/>
    </location>
</feature>
<accession>A0A0G0T381</accession>
<dbReference type="AlphaFoldDB" id="A0A0G0T381"/>
<organism evidence="2 3">
    <name type="scientific">Candidatus Daviesbacteria bacterium GW2011_GWC2_40_12</name>
    <dbReference type="NCBI Taxonomy" id="1618431"/>
    <lineage>
        <taxon>Bacteria</taxon>
        <taxon>Candidatus Daviesiibacteriota</taxon>
    </lineage>
</organism>
<evidence type="ECO:0000313" key="3">
    <source>
        <dbReference type="Proteomes" id="UP000034881"/>
    </source>
</evidence>
<dbReference type="EMBL" id="LBYB01000009">
    <property type="protein sequence ID" value="KKR41575.1"/>
    <property type="molecule type" value="Genomic_DNA"/>
</dbReference>